<evidence type="ECO:0000313" key="8">
    <source>
        <dbReference type="EMBL" id="TMW56537.1"/>
    </source>
</evidence>
<keyword evidence="9" id="KW-1185">Reference proteome</keyword>
<keyword evidence="4 7" id="KW-0812">Transmembrane</keyword>
<keyword evidence="3" id="KW-0813">Transport</keyword>
<name>A0A8K1FEE4_PYTOL</name>
<reference evidence="8" key="1">
    <citation type="submission" date="2019-03" db="EMBL/GenBank/DDBJ databases">
        <title>Long read genome sequence of the mycoparasitic Pythium oligandrum ATCC 38472 isolated from sugarbeet rhizosphere.</title>
        <authorList>
            <person name="Gaulin E."/>
        </authorList>
    </citation>
    <scope>NUCLEOTIDE SEQUENCE</scope>
    <source>
        <strain evidence="8">ATCC 38472_TT</strain>
    </source>
</reference>
<feature type="transmembrane region" description="Helical" evidence="7">
    <location>
        <begin position="238"/>
        <end position="257"/>
    </location>
</feature>
<feature type="transmembrane region" description="Helical" evidence="7">
    <location>
        <begin position="159"/>
        <end position="182"/>
    </location>
</feature>
<dbReference type="InterPro" id="IPR036259">
    <property type="entry name" value="MFS_trans_sf"/>
</dbReference>
<feature type="transmembrane region" description="Helical" evidence="7">
    <location>
        <begin position="128"/>
        <end position="147"/>
    </location>
</feature>
<accession>A0A8K1FEE4</accession>
<dbReference type="GO" id="GO:0016020">
    <property type="term" value="C:membrane"/>
    <property type="evidence" value="ECO:0007669"/>
    <property type="project" value="UniProtKB-SubCell"/>
</dbReference>
<comment type="caution">
    <text evidence="8">The sequence shown here is derived from an EMBL/GenBank/DDBJ whole genome shotgun (WGS) entry which is preliminary data.</text>
</comment>
<evidence type="ECO:0000256" key="5">
    <source>
        <dbReference type="ARBA" id="ARBA00022989"/>
    </source>
</evidence>
<evidence type="ECO:0000256" key="7">
    <source>
        <dbReference type="SAM" id="Phobius"/>
    </source>
</evidence>
<dbReference type="PANTHER" id="PTHR31585:SF5">
    <property type="entry name" value="RNA-BINDING S4 DOMAIN-CONTAINING PROTEIN"/>
    <property type="match status" value="1"/>
</dbReference>
<protein>
    <recommendedName>
        <fullName evidence="10">Transmembrane protein</fullName>
    </recommendedName>
</protein>
<feature type="transmembrane region" description="Helical" evidence="7">
    <location>
        <begin position="494"/>
        <end position="515"/>
    </location>
</feature>
<evidence type="ECO:0000256" key="3">
    <source>
        <dbReference type="ARBA" id="ARBA00022448"/>
    </source>
</evidence>
<evidence type="ECO:0000313" key="9">
    <source>
        <dbReference type="Proteomes" id="UP000794436"/>
    </source>
</evidence>
<evidence type="ECO:0008006" key="10">
    <source>
        <dbReference type="Google" id="ProtNLM"/>
    </source>
</evidence>
<feature type="transmembrane region" description="Helical" evidence="7">
    <location>
        <begin position="90"/>
        <end position="108"/>
    </location>
</feature>
<feature type="transmembrane region" description="Helical" evidence="7">
    <location>
        <begin position="317"/>
        <end position="336"/>
    </location>
</feature>
<evidence type="ECO:0000256" key="4">
    <source>
        <dbReference type="ARBA" id="ARBA00022692"/>
    </source>
</evidence>
<dbReference type="AlphaFoldDB" id="A0A8K1FEE4"/>
<evidence type="ECO:0000256" key="2">
    <source>
        <dbReference type="ARBA" id="ARBA00007015"/>
    </source>
</evidence>
<sequence length="573" mass="63866">MKSLHPDRPQIQLFAADGAPLTTIRVAPGDYQIGSSHEHHTEFATPRTASETNNDGVAALARVVGEHGYDHEMYGSLRKGKRRRFFSKKMIGFIAAIFSSAFSFQVLSAVARSVMTTQRGSTKGQSVAAQRIVDLPMTLSFFFGLLSDSYPVKGLRRKGWMIIGMAINAISVFAIATLSSLVESNRDDDGVNMVIVVMLLLLILSGAVGCIMTYVCIHTHVIEISQCEPLRNRGIFQADYFIFRRLVSMLSSTYIYFTIGTGTTPNISLTLTSVILAFITILPLPLIIQRWKEQYYSLPMAFRVRVNIFWKIMQQKAVWRVLIFISFFGLFLAIKFNDSMTVIRNWAGGAANDDQLLTKSIQDLVMLLTILAWRMFFLNTAWRSFFAFAPLMTILPHFLASIFVTFDIARDRYLYRALVSISYVSDGITTLNLVVPLTEIIQEGSEGATVGLTLSLQRLISTFVSTQNQGLFQGENFYDESAVKADGDGIRKDVFVSLVYMFLINLVAYVGLIFLPKQKLDAQQLRMYGGFTKAASTIIVIFCVALFIYAIVINVMTYVPSLACHPIAGGDGC</sequence>
<dbReference type="InterPro" id="IPR039309">
    <property type="entry name" value="BT1"/>
</dbReference>
<keyword evidence="6 7" id="KW-0472">Membrane</keyword>
<dbReference type="Gene3D" id="1.20.1250.20">
    <property type="entry name" value="MFS general substrate transporter like domains"/>
    <property type="match status" value="1"/>
</dbReference>
<dbReference type="Proteomes" id="UP000794436">
    <property type="component" value="Unassembled WGS sequence"/>
</dbReference>
<gene>
    <name evidence="8" type="ORF">Poli38472_006547</name>
</gene>
<evidence type="ECO:0000256" key="1">
    <source>
        <dbReference type="ARBA" id="ARBA00004141"/>
    </source>
</evidence>
<proteinExistence type="inferred from homology"/>
<feature type="transmembrane region" description="Helical" evidence="7">
    <location>
        <begin position="269"/>
        <end position="288"/>
    </location>
</feature>
<feature type="transmembrane region" description="Helical" evidence="7">
    <location>
        <begin position="527"/>
        <end position="552"/>
    </location>
</feature>
<dbReference type="PANTHER" id="PTHR31585">
    <property type="entry name" value="FOLATE-BIOPTERIN TRANSPORTER 1, CHLOROPLASTIC"/>
    <property type="match status" value="1"/>
</dbReference>
<keyword evidence="5 7" id="KW-1133">Transmembrane helix</keyword>
<evidence type="ECO:0000256" key="6">
    <source>
        <dbReference type="ARBA" id="ARBA00023136"/>
    </source>
</evidence>
<comment type="similarity">
    <text evidence="2">Belongs to the major facilitator superfamily. Folate-biopterin transporter (TC 2.A.71) family.</text>
</comment>
<feature type="transmembrane region" description="Helical" evidence="7">
    <location>
        <begin position="194"/>
        <end position="217"/>
    </location>
</feature>
<feature type="transmembrane region" description="Helical" evidence="7">
    <location>
        <begin position="385"/>
        <end position="406"/>
    </location>
</feature>
<organism evidence="8 9">
    <name type="scientific">Pythium oligandrum</name>
    <name type="common">Mycoparasitic fungus</name>
    <dbReference type="NCBI Taxonomy" id="41045"/>
    <lineage>
        <taxon>Eukaryota</taxon>
        <taxon>Sar</taxon>
        <taxon>Stramenopiles</taxon>
        <taxon>Oomycota</taxon>
        <taxon>Peronosporomycetes</taxon>
        <taxon>Pythiales</taxon>
        <taxon>Pythiaceae</taxon>
        <taxon>Pythium</taxon>
    </lineage>
</organism>
<dbReference type="EMBL" id="SPLM01000145">
    <property type="protein sequence ID" value="TMW56537.1"/>
    <property type="molecule type" value="Genomic_DNA"/>
</dbReference>
<comment type="subcellular location">
    <subcellularLocation>
        <location evidence="1">Membrane</location>
        <topology evidence="1">Multi-pass membrane protein</topology>
    </subcellularLocation>
</comment>
<dbReference type="OrthoDB" id="163711at2759"/>